<keyword evidence="1" id="KW-0472">Membrane</keyword>
<dbReference type="Gene3D" id="2.170.130.10">
    <property type="entry name" value="TonB-dependent receptor, plug domain"/>
    <property type="match status" value="1"/>
</dbReference>
<dbReference type="InterPro" id="IPR012910">
    <property type="entry name" value="Plug_dom"/>
</dbReference>
<keyword evidence="1" id="KW-1134">Transmembrane beta strand</keyword>
<feature type="non-terminal residue" evidence="3">
    <location>
        <position position="367"/>
    </location>
</feature>
<feature type="non-terminal residue" evidence="3">
    <location>
        <position position="1"/>
    </location>
</feature>
<dbReference type="InterPro" id="IPR023997">
    <property type="entry name" value="TonB-dep_OMP_SusC/RagA_CS"/>
</dbReference>
<dbReference type="SUPFAM" id="SSF56935">
    <property type="entry name" value="Porins"/>
    <property type="match status" value="1"/>
</dbReference>
<dbReference type="EMBL" id="VWFV01000200">
    <property type="protein sequence ID" value="KAA4604251.1"/>
    <property type="molecule type" value="Genomic_DNA"/>
</dbReference>
<gene>
    <name evidence="3" type="ORF">F3C24_27800</name>
</gene>
<comment type="similarity">
    <text evidence="1">Belongs to the TonB-dependent receptor family.</text>
</comment>
<dbReference type="Pfam" id="PF07715">
    <property type="entry name" value="Plug"/>
    <property type="match status" value="1"/>
</dbReference>
<evidence type="ECO:0000256" key="1">
    <source>
        <dbReference type="PROSITE-ProRule" id="PRU01360"/>
    </source>
</evidence>
<accession>A0A642B2M1</accession>
<reference evidence="3" key="1">
    <citation type="journal article" date="2019" name="Nat. Med.">
        <title>A library of human gut bacterial isolates paired with longitudinal multiomics data enables mechanistic microbiome research.</title>
        <authorList>
            <person name="Poyet M."/>
            <person name="Groussin M."/>
            <person name="Gibbons S.M."/>
            <person name="Avila-Pacheco J."/>
            <person name="Jiang X."/>
            <person name="Kearney S.M."/>
            <person name="Perrotta A.R."/>
            <person name="Berdy B."/>
            <person name="Zhao S."/>
            <person name="Lieberman T.D."/>
            <person name="Swanson P.K."/>
            <person name="Smith M."/>
            <person name="Roesemann S."/>
            <person name="Alexander J.E."/>
            <person name="Rich S.A."/>
            <person name="Livny J."/>
            <person name="Vlamakis H."/>
            <person name="Clish C."/>
            <person name="Bullock K."/>
            <person name="Deik A."/>
            <person name="Scott J."/>
            <person name="Pierce K.A."/>
            <person name="Xavier R.J."/>
            <person name="Alm E.J."/>
        </authorList>
    </citation>
    <scope>NUCLEOTIDE SEQUENCE</scope>
    <source>
        <strain evidence="3">BIOML-A21</strain>
    </source>
</reference>
<protein>
    <submittedName>
        <fullName evidence="3">SusC/RagA family TonB-linked outer membrane protein</fullName>
    </submittedName>
</protein>
<dbReference type="FunFam" id="2.170.130.10:FF:000003">
    <property type="entry name" value="SusC/RagA family TonB-linked outer membrane protein"/>
    <property type="match status" value="1"/>
</dbReference>
<evidence type="ECO:0000313" key="3">
    <source>
        <dbReference type="EMBL" id="KAA4604251.1"/>
    </source>
</evidence>
<evidence type="ECO:0000259" key="2">
    <source>
        <dbReference type="Pfam" id="PF07715"/>
    </source>
</evidence>
<dbReference type="NCBIfam" id="TIGR04056">
    <property type="entry name" value="OMP_RagA_SusC"/>
    <property type="match status" value="1"/>
</dbReference>
<dbReference type="NCBIfam" id="TIGR04057">
    <property type="entry name" value="SusC_RagA_signa"/>
    <property type="match status" value="1"/>
</dbReference>
<organism evidence="3">
    <name type="scientific">Bacteroides ovatus</name>
    <dbReference type="NCBI Taxonomy" id="28116"/>
    <lineage>
        <taxon>Bacteria</taxon>
        <taxon>Pseudomonadati</taxon>
        <taxon>Bacteroidota</taxon>
        <taxon>Bacteroidia</taxon>
        <taxon>Bacteroidales</taxon>
        <taxon>Bacteroidaceae</taxon>
        <taxon>Bacteroides</taxon>
    </lineage>
</organism>
<dbReference type="InterPro" id="IPR023996">
    <property type="entry name" value="TonB-dep_OMP_SusC/RagA"/>
</dbReference>
<dbReference type="InterPro" id="IPR039426">
    <property type="entry name" value="TonB-dep_rcpt-like"/>
</dbReference>
<dbReference type="GO" id="GO:0009279">
    <property type="term" value="C:cell outer membrane"/>
    <property type="evidence" value="ECO:0007669"/>
    <property type="project" value="UniProtKB-SubCell"/>
</dbReference>
<comment type="caution">
    <text evidence="3">The sequence shown here is derived from an EMBL/GenBank/DDBJ whole genome shotgun (WGS) entry which is preliminary data.</text>
</comment>
<feature type="domain" description="TonB-dependent receptor plug" evidence="2">
    <location>
        <begin position="28"/>
        <end position="133"/>
    </location>
</feature>
<name>A0A642B2M1_BACOV</name>
<dbReference type="PROSITE" id="PS52016">
    <property type="entry name" value="TONB_DEPENDENT_REC_3"/>
    <property type="match status" value="1"/>
</dbReference>
<sequence length="367" mass="40618">EEKLKIVMKEDETKIDEVVVTGMSSQKKVSVVGAITTIDVAQLKTPATSLNNMIGGRMAGVITMQSSGEPGKNISNFWIRGISTFGASSGALVLIDGLEGRLEDIDTDDVESFSILKDAAATAVYGTRGANGVVLVTTKRGTSGKLEVTGRATMKISHIKRLPEYLGAYDYALLANEARAMSGEDDLYSRLELDLIKYNLDKDLYPDVNWIDEIMKRTSIQQNDYINPQGGGDIARYYLSLGYQDEGAAYRQEDNLFKKPLSYKKITYRANIDMNLTKTTKVYFGLDGYISNYTSPGGQNTNTVWSAVRQLTPLMFPKTYSDGTFPSYGKHDLASPYVMLNNTGYTQDETQRNMLTLKLEQEFGGFL</sequence>
<keyword evidence="1" id="KW-0813">Transport</keyword>
<proteinExistence type="inferred from homology"/>
<dbReference type="AlphaFoldDB" id="A0A642B2M1"/>
<comment type="subcellular location">
    <subcellularLocation>
        <location evidence="1">Cell outer membrane</location>
        <topology evidence="1">Multi-pass membrane protein</topology>
    </subcellularLocation>
</comment>
<keyword evidence="1" id="KW-0998">Cell outer membrane</keyword>
<dbReference type="InterPro" id="IPR037066">
    <property type="entry name" value="Plug_dom_sf"/>
</dbReference>
<keyword evidence="1" id="KW-0812">Transmembrane</keyword>